<dbReference type="GO" id="GO:0004185">
    <property type="term" value="F:serine-type carboxypeptidase activity"/>
    <property type="evidence" value="ECO:0007669"/>
    <property type="project" value="UniProtKB-UniRule"/>
</dbReference>
<keyword evidence="2 8" id="KW-0121">Carboxypeptidase</keyword>
<evidence type="ECO:0000313" key="10">
    <source>
        <dbReference type="Proteomes" id="UP000807115"/>
    </source>
</evidence>
<dbReference type="InterPro" id="IPR018202">
    <property type="entry name" value="Ser_caboxypep_ser_AS"/>
</dbReference>
<dbReference type="FunFam" id="3.40.50.1820:FF:000573">
    <property type="entry name" value="Carboxypeptidase"/>
    <property type="match status" value="1"/>
</dbReference>
<reference evidence="9" key="2">
    <citation type="submission" date="2020-10" db="EMBL/GenBank/DDBJ databases">
        <authorList>
            <person name="Cooper E.A."/>
            <person name="Brenton Z.W."/>
            <person name="Flinn B.S."/>
            <person name="Jenkins J."/>
            <person name="Shu S."/>
            <person name="Flowers D."/>
            <person name="Luo F."/>
            <person name="Wang Y."/>
            <person name="Xia P."/>
            <person name="Barry K."/>
            <person name="Daum C."/>
            <person name="Lipzen A."/>
            <person name="Yoshinaga Y."/>
            <person name="Schmutz J."/>
            <person name="Saski C."/>
            <person name="Vermerris W."/>
            <person name="Kresovich S."/>
        </authorList>
    </citation>
    <scope>NUCLEOTIDE SEQUENCE</scope>
</reference>
<accession>A0A921UUR3</accession>
<feature type="chain" id="PRO_5038165267" description="Carboxypeptidase" evidence="8">
    <location>
        <begin position="22"/>
        <end position="515"/>
    </location>
</feature>
<dbReference type="EMBL" id="CM027681">
    <property type="protein sequence ID" value="KAG0544030.1"/>
    <property type="molecule type" value="Genomic_DNA"/>
</dbReference>
<dbReference type="PROSITE" id="PS00131">
    <property type="entry name" value="CARBOXYPEPT_SER_SER"/>
    <property type="match status" value="1"/>
</dbReference>
<dbReference type="AlphaFoldDB" id="A0A921UUR3"/>
<dbReference type="Gene3D" id="3.40.50.11320">
    <property type="match status" value="1"/>
</dbReference>
<dbReference type="InterPro" id="IPR029058">
    <property type="entry name" value="AB_hydrolase_fold"/>
</dbReference>
<dbReference type="PANTHER" id="PTHR11802">
    <property type="entry name" value="SERINE PROTEASE FAMILY S10 SERINE CARBOXYPEPTIDASE"/>
    <property type="match status" value="1"/>
</dbReference>
<evidence type="ECO:0000313" key="9">
    <source>
        <dbReference type="EMBL" id="KAG0544030.1"/>
    </source>
</evidence>
<dbReference type="Pfam" id="PF00450">
    <property type="entry name" value="Peptidase_S10"/>
    <property type="match status" value="1"/>
</dbReference>
<comment type="similarity">
    <text evidence="1 8">Belongs to the peptidase S10 family.</text>
</comment>
<keyword evidence="6" id="KW-1015">Disulfide bond</keyword>
<dbReference type="SUPFAM" id="SSF53474">
    <property type="entry name" value="alpha/beta-Hydrolases"/>
    <property type="match status" value="1"/>
</dbReference>
<sequence length="515" mass="57778">MRRTTAFFLLSLTILLGTSLAGVTDVSQEAQLRKFLSSRALKRLTKRASSANDDAEETDPWADPNAFAHLPERCKGPASGSKEADRVLGLPGQPPRVNFEQYSGYVTVDEEHGRELFYYFVESPYDAASKPLILWLNGGPGCSSLGFGAMKELGPFRVNPDGKTLRRNKHSWNNLANVLFLESPTGVGFSFSRNASDYDTEGDQRTAEDTYVFLVKWLERFPEYKGRDFYISGESYGGHYVPQLATVIMYMNHFPGLLTRVNLQGIFFGNPLLDDYMNDKGEFEFLWSHGVASDEEWAAILDNCTFTPSDDWPCVDSALAVRRGNIDKYNIYAPVCLQSDNGTNFASSHSLPGYDPCSIHYIEPYLNNHEVKQALHARVDTNWTGCSQVIFDWNDAPESMVPIIKRLVNNGLRVWIYSGDFDSVCSILATRYSVNDLNLTITTKWHPWYTPDSEVGGYIQQYQGGFTFASVRAAGHLVPTFQPKRSLVLLYAFLKNMLPPADPKYSLPTGLLTPN</sequence>
<evidence type="ECO:0000256" key="5">
    <source>
        <dbReference type="ARBA" id="ARBA00022801"/>
    </source>
</evidence>
<dbReference type="GO" id="GO:0006508">
    <property type="term" value="P:proteolysis"/>
    <property type="evidence" value="ECO:0007669"/>
    <property type="project" value="UniProtKB-KW"/>
</dbReference>
<dbReference type="PANTHER" id="PTHR11802:SF60">
    <property type="entry name" value="CARBOXYPEPTIDASE"/>
    <property type="match status" value="1"/>
</dbReference>
<gene>
    <name evidence="9" type="ORF">BDA96_02G240100</name>
</gene>
<keyword evidence="7" id="KW-0325">Glycoprotein</keyword>
<keyword evidence="5 8" id="KW-0378">Hydrolase</keyword>
<name>A0A921UUR3_SORBI</name>
<dbReference type="PRINTS" id="PR00724">
    <property type="entry name" value="CRBOXYPTASEC"/>
</dbReference>
<protein>
    <recommendedName>
        <fullName evidence="8">Carboxypeptidase</fullName>
        <ecNumber evidence="8">3.4.16.-</ecNumber>
    </recommendedName>
</protein>
<evidence type="ECO:0000256" key="6">
    <source>
        <dbReference type="ARBA" id="ARBA00023157"/>
    </source>
</evidence>
<organism evidence="9 10">
    <name type="scientific">Sorghum bicolor</name>
    <name type="common">Sorghum</name>
    <name type="synonym">Sorghum vulgare</name>
    <dbReference type="NCBI Taxonomy" id="4558"/>
    <lineage>
        <taxon>Eukaryota</taxon>
        <taxon>Viridiplantae</taxon>
        <taxon>Streptophyta</taxon>
        <taxon>Embryophyta</taxon>
        <taxon>Tracheophyta</taxon>
        <taxon>Spermatophyta</taxon>
        <taxon>Magnoliopsida</taxon>
        <taxon>Liliopsida</taxon>
        <taxon>Poales</taxon>
        <taxon>Poaceae</taxon>
        <taxon>PACMAD clade</taxon>
        <taxon>Panicoideae</taxon>
        <taxon>Andropogonodae</taxon>
        <taxon>Andropogoneae</taxon>
        <taxon>Sorghinae</taxon>
        <taxon>Sorghum</taxon>
    </lineage>
</organism>
<keyword evidence="3 8" id="KW-0645">Protease</keyword>
<evidence type="ECO:0000256" key="2">
    <source>
        <dbReference type="ARBA" id="ARBA00022645"/>
    </source>
</evidence>
<dbReference type="Proteomes" id="UP000807115">
    <property type="component" value="Chromosome 2"/>
</dbReference>
<proteinExistence type="inferred from homology"/>
<evidence type="ECO:0000256" key="7">
    <source>
        <dbReference type="ARBA" id="ARBA00023180"/>
    </source>
</evidence>
<dbReference type="Gene3D" id="6.10.250.940">
    <property type="match status" value="1"/>
</dbReference>
<evidence type="ECO:0000256" key="4">
    <source>
        <dbReference type="ARBA" id="ARBA00022729"/>
    </source>
</evidence>
<evidence type="ECO:0000256" key="3">
    <source>
        <dbReference type="ARBA" id="ARBA00022670"/>
    </source>
</evidence>
<reference evidence="9" key="1">
    <citation type="journal article" date="2019" name="BMC Genomics">
        <title>A new reference genome for Sorghum bicolor reveals high levels of sequence similarity between sweet and grain genotypes: implications for the genetics of sugar metabolism.</title>
        <authorList>
            <person name="Cooper E.A."/>
            <person name="Brenton Z.W."/>
            <person name="Flinn B.S."/>
            <person name="Jenkins J."/>
            <person name="Shu S."/>
            <person name="Flowers D."/>
            <person name="Luo F."/>
            <person name="Wang Y."/>
            <person name="Xia P."/>
            <person name="Barry K."/>
            <person name="Daum C."/>
            <person name="Lipzen A."/>
            <person name="Yoshinaga Y."/>
            <person name="Schmutz J."/>
            <person name="Saski C."/>
            <person name="Vermerris W."/>
            <person name="Kresovich S."/>
        </authorList>
    </citation>
    <scope>NUCLEOTIDE SEQUENCE</scope>
</reference>
<keyword evidence="4 8" id="KW-0732">Signal</keyword>
<dbReference type="FunFam" id="3.40.50.11320:FF:000001">
    <property type="entry name" value="Carboxypeptidase"/>
    <property type="match status" value="1"/>
</dbReference>
<dbReference type="EC" id="3.4.16.-" evidence="8"/>
<evidence type="ECO:0000256" key="8">
    <source>
        <dbReference type="RuleBase" id="RU361156"/>
    </source>
</evidence>
<feature type="signal peptide" evidence="8">
    <location>
        <begin position="1"/>
        <end position="21"/>
    </location>
</feature>
<comment type="caution">
    <text evidence="9">The sequence shown here is derived from an EMBL/GenBank/DDBJ whole genome shotgun (WGS) entry which is preliminary data.</text>
</comment>
<dbReference type="InterPro" id="IPR001563">
    <property type="entry name" value="Peptidase_S10"/>
</dbReference>
<evidence type="ECO:0000256" key="1">
    <source>
        <dbReference type="ARBA" id="ARBA00009431"/>
    </source>
</evidence>
<dbReference type="Gene3D" id="3.40.50.1820">
    <property type="entry name" value="alpha/beta hydrolase"/>
    <property type="match status" value="1"/>
</dbReference>